<evidence type="ECO:0000256" key="1">
    <source>
        <dbReference type="ARBA" id="ARBA00012513"/>
    </source>
</evidence>
<dbReference type="SUPFAM" id="SSF56112">
    <property type="entry name" value="Protein kinase-like (PK-like)"/>
    <property type="match status" value="1"/>
</dbReference>
<dbReference type="AlphaFoldDB" id="A0AAN6ZCS4"/>
<feature type="compositionally biased region" description="Basic and acidic residues" evidence="6">
    <location>
        <begin position="735"/>
        <end position="758"/>
    </location>
</feature>
<evidence type="ECO:0000259" key="7">
    <source>
        <dbReference type="PROSITE" id="PS50011"/>
    </source>
</evidence>
<evidence type="ECO:0000313" key="9">
    <source>
        <dbReference type="Proteomes" id="UP001304895"/>
    </source>
</evidence>
<dbReference type="EMBL" id="MU853416">
    <property type="protein sequence ID" value="KAK4132684.1"/>
    <property type="molecule type" value="Genomic_DNA"/>
</dbReference>
<keyword evidence="5" id="KW-0067">ATP-binding</keyword>
<keyword evidence="9" id="KW-1185">Reference proteome</keyword>
<dbReference type="InterPro" id="IPR050660">
    <property type="entry name" value="NEK_Ser/Thr_kinase"/>
</dbReference>
<accession>A0AAN6ZCS4</accession>
<feature type="compositionally biased region" description="Gly residues" evidence="6">
    <location>
        <begin position="708"/>
        <end position="734"/>
    </location>
</feature>
<reference evidence="8" key="1">
    <citation type="journal article" date="2023" name="Mol. Phylogenet. Evol.">
        <title>Genome-scale phylogeny and comparative genomics of the fungal order Sordariales.</title>
        <authorList>
            <person name="Hensen N."/>
            <person name="Bonometti L."/>
            <person name="Westerberg I."/>
            <person name="Brannstrom I.O."/>
            <person name="Guillou S."/>
            <person name="Cros-Aarteil S."/>
            <person name="Calhoun S."/>
            <person name="Haridas S."/>
            <person name="Kuo A."/>
            <person name="Mondo S."/>
            <person name="Pangilinan J."/>
            <person name="Riley R."/>
            <person name="LaButti K."/>
            <person name="Andreopoulos B."/>
            <person name="Lipzen A."/>
            <person name="Chen C."/>
            <person name="Yan M."/>
            <person name="Daum C."/>
            <person name="Ng V."/>
            <person name="Clum A."/>
            <person name="Steindorff A."/>
            <person name="Ohm R.A."/>
            <person name="Martin F."/>
            <person name="Silar P."/>
            <person name="Natvig D.O."/>
            <person name="Lalanne C."/>
            <person name="Gautier V."/>
            <person name="Ament-Velasquez S.L."/>
            <person name="Kruys A."/>
            <person name="Hutchinson M.I."/>
            <person name="Powell A.J."/>
            <person name="Barry K."/>
            <person name="Miller A.N."/>
            <person name="Grigoriev I.V."/>
            <person name="Debuchy R."/>
            <person name="Gladieux P."/>
            <person name="Hiltunen Thoren M."/>
            <person name="Johannesson H."/>
        </authorList>
    </citation>
    <scope>NUCLEOTIDE SEQUENCE</scope>
    <source>
        <strain evidence="8">CBS 123565</strain>
    </source>
</reference>
<dbReference type="InterPro" id="IPR011009">
    <property type="entry name" value="Kinase-like_dom_sf"/>
</dbReference>
<organism evidence="8 9">
    <name type="scientific">Trichocladium antarcticum</name>
    <dbReference type="NCBI Taxonomy" id="1450529"/>
    <lineage>
        <taxon>Eukaryota</taxon>
        <taxon>Fungi</taxon>
        <taxon>Dikarya</taxon>
        <taxon>Ascomycota</taxon>
        <taxon>Pezizomycotina</taxon>
        <taxon>Sordariomycetes</taxon>
        <taxon>Sordariomycetidae</taxon>
        <taxon>Sordariales</taxon>
        <taxon>Chaetomiaceae</taxon>
        <taxon>Trichocladium</taxon>
    </lineage>
</organism>
<dbReference type="GO" id="GO:0005524">
    <property type="term" value="F:ATP binding"/>
    <property type="evidence" value="ECO:0007669"/>
    <property type="project" value="UniProtKB-KW"/>
</dbReference>
<feature type="region of interest" description="Disordered" evidence="6">
    <location>
        <begin position="708"/>
        <end position="767"/>
    </location>
</feature>
<dbReference type="PANTHER" id="PTHR43671">
    <property type="entry name" value="SERINE/THREONINE-PROTEIN KINASE NEK"/>
    <property type="match status" value="1"/>
</dbReference>
<feature type="region of interest" description="Disordered" evidence="6">
    <location>
        <begin position="63"/>
        <end position="110"/>
    </location>
</feature>
<dbReference type="EC" id="2.7.11.1" evidence="1"/>
<sequence>MPCCVLYSRADGIGNGGRPSLCCRDALSGCQGNDSQVSSSRRQSQRCFLCACLPQMPPVSAQKLPTQKLYSTESDHSRTPTRRDQQPDREIPKQAKQKEPQRKMAPPHTDEVIRKFQRELTDYFSFWRAGQGRKYNRQDRHAAAAKIEFPKKGKWPGFPRGQPPPSRRLHRIQKVWDEKGPSNKYPAARQVNSQMAARMQVAGFRFVKILGWGGLGVASLFEAVDPGRGTKKVVCKMDLRRDVPCVKGEIEMHLKTAGAKHVIQRVVLARPSARGAAAEPPPAVAGRAPGYRQPRGAALRAALQAAIGGLLSPEARAAAEEDARQKLDEDQGVLFIEYMERGRLDDHIAKVAIKGTHFPNEVLWQVFDCLFRAVIGMAYPNAFQPVGSNPRTDDISQVSETCYGLPLRGGFEDTIVHFDIDPLNILVGDFDQGDHNLVPVIKVADLGVAKLFGLMDRFKTVPMWSARKCGKAHIMTPEQFSEEWDYIDSTPAAAQSQVAGNYNWWTNLYQIGLVMWTMITLHHTEQPPVADELALANHDGTITPGVFSYGGILLHPSFAHVDAELRHLVMLCLNYDPTTRPSMAQISEALDRRVCRFGPVTPEAEYAQQWAHNLFGGPPPPDSRPVSGQWLGGLKGWNQAPPPPPPPAAPAAAARAAVRGGGRFGGADGNDDGSDGEATLVAGRPRRRETPIDPALLLLGGLRVGSAGAAGSGKGKGVAGGVGGSGGAGSGGQGEKQKGSTSELDKRRARLKDMQERARARRAPRMGVAVSRWEPSFMKDFSNRGG</sequence>
<gene>
    <name evidence="8" type="ORF">BT67DRAFT_75665</name>
</gene>
<feature type="compositionally biased region" description="Gly residues" evidence="6">
    <location>
        <begin position="659"/>
        <end position="668"/>
    </location>
</feature>
<dbReference type="PROSITE" id="PS50011">
    <property type="entry name" value="PROTEIN_KINASE_DOM"/>
    <property type="match status" value="1"/>
</dbReference>
<feature type="domain" description="Protein kinase" evidence="7">
    <location>
        <begin position="204"/>
        <end position="594"/>
    </location>
</feature>
<evidence type="ECO:0000256" key="5">
    <source>
        <dbReference type="ARBA" id="ARBA00022840"/>
    </source>
</evidence>
<keyword evidence="2" id="KW-0808">Transferase</keyword>
<protein>
    <recommendedName>
        <fullName evidence="1">non-specific serine/threonine protein kinase</fullName>
        <ecNumber evidence="1">2.7.11.1</ecNumber>
    </recommendedName>
</protein>
<feature type="compositionally biased region" description="Polar residues" evidence="6">
    <location>
        <begin position="63"/>
        <end position="72"/>
    </location>
</feature>
<dbReference type="InterPro" id="IPR000719">
    <property type="entry name" value="Prot_kinase_dom"/>
</dbReference>
<keyword evidence="4 8" id="KW-0418">Kinase</keyword>
<evidence type="ECO:0000256" key="6">
    <source>
        <dbReference type="SAM" id="MobiDB-lite"/>
    </source>
</evidence>
<evidence type="ECO:0000256" key="2">
    <source>
        <dbReference type="ARBA" id="ARBA00022679"/>
    </source>
</evidence>
<keyword evidence="3" id="KW-0547">Nucleotide-binding</keyword>
<evidence type="ECO:0000256" key="3">
    <source>
        <dbReference type="ARBA" id="ARBA00022741"/>
    </source>
</evidence>
<name>A0AAN6ZCS4_9PEZI</name>
<dbReference type="Proteomes" id="UP001304895">
    <property type="component" value="Unassembled WGS sequence"/>
</dbReference>
<feature type="compositionally biased region" description="Basic and acidic residues" evidence="6">
    <location>
        <begin position="73"/>
        <end position="110"/>
    </location>
</feature>
<proteinExistence type="predicted"/>
<dbReference type="Gene3D" id="1.10.510.10">
    <property type="entry name" value="Transferase(Phosphotransferase) domain 1"/>
    <property type="match status" value="1"/>
</dbReference>
<evidence type="ECO:0000256" key="4">
    <source>
        <dbReference type="ARBA" id="ARBA00022777"/>
    </source>
</evidence>
<dbReference type="PANTHER" id="PTHR43671:SF13">
    <property type="entry name" value="SERINE_THREONINE-PROTEIN KINASE NEK2"/>
    <property type="match status" value="1"/>
</dbReference>
<comment type="caution">
    <text evidence="8">The sequence shown here is derived from an EMBL/GenBank/DDBJ whole genome shotgun (WGS) entry which is preliminary data.</text>
</comment>
<feature type="compositionally biased region" description="Pro residues" evidence="6">
    <location>
        <begin position="640"/>
        <end position="649"/>
    </location>
</feature>
<evidence type="ECO:0000313" key="8">
    <source>
        <dbReference type="EMBL" id="KAK4132684.1"/>
    </source>
</evidence>
<feature type="region of interest" description="Disordered" evidence="6">
    <location>
        <begin position="617"/>
        <end position="688"/>
    </location>
</feature>
<dbReference type="SMART" id="SM00220">
    <property type="entry name" value="S_TKc"/>
    <property type="match status" value="1"/>
</dbReference>
<dbReference type="GO" id="GO:0004674">
    <property type="term" value="F:protein serine/threonine kinase activity"/>
    <property type="evidence" value="ECO:0007669"/>
    <property type="project" value="UniProtKB-EC"/>
</dbReference>
<reference evidence="8" key="2">
    <citation type="submission" date="2023-05" db="EMBL/GenBank/DDBJ databases">
        <authorList>
            <consortium name="Lawrence Berkeley National Laboratory"/>
            <person name="Steindorff A."/>
            <person name="Hensen N."/>
            <person name="Bonometti L."/>
            <person name="Westerberg I."/>
            <person name="Brannstrom I.O."/>
            <person name="Guillou S."/>
            <person name="Cros-Aarteil S."/>
            <person name="Calhoun S."/>
            <person name="Haridas S."/>
            <person name="Kuo A."/>
            <person name="Mondo S."/>
            <person name="Pangilinan J."/>
            <person name="Riley R."/>
            <person name="Labutti K."/>
            <person name="Andreopoulos B."/>
            <person name="Lipzen A."/>
            <person name="Chen C."/>
            <person name="Yanf M."/>
            <person name="Daum C."/>
            <person name="Ng V."/>
            <person name="Clum A."/>
            <person name="Ohm R."/>
            <person name="Martin F."/>
            <person name="Silar P."/>
            <person name="Natvig D."/>
            <person name="Lalanne C."/>
            <person name="Gautier V."/>
            <person name="Ament-Velasquez S.L."/>
            <person name="Kruys A."/>
            <person name="Hutchinson M.I."/>
            <person name="Powell A.J."/>
            <person name="Barry K."/>
            <person name="Miller A.N."/>
            <person name="Grigoriev I.V."/>
            <person name="Debuchy R."/>
            <person name="Gladieux P."/>
            <person name="Thoren M.H."/>
            <person name="Johannesson H."/>
        </authorList>
    </citation>
    <scope>NUCLEOTIDE SEQUENCE</scope>
    <source>
        <strain evidence="8">CBS 123565</strain>
    </source>
</reference>